<evidence type="ECO:0000313" key="2">
    <source>
        <dbReference type="EMBL" id="PSR54687.1"/>
    </source>
</evidence>
<dbReference type="AlphaFoldDB" id="A0A2T2YGN6"/>
<dbReference type="Proteomes" id="UP000240357">
    <property type="component" value="Unassembled WGS sequence"/>
</dbReference>
<sequence>MKTLNSAFTPLILSLLIFLATACNNDPDSPSVLQLVSSTGQNYVTENRTLAGGTPVITGVYAQVPAADQNLSNFKVKFNHDSTGIRPSVIYLDSTLAPETKSFAMLVSYVPRNQVNKEIWEFIVTDSQGKEYKKTIRLKTTSSNTNKSGIYTYANVLLSRIKNPRTSLDSIGFVGFAFASGTSYPAYALKQPNSHIDLFFNNNGTSKPSLSLNTTKNDSLRLTNLTSPQFDGITSVSGLTSSYSVIDKPYSTIENLQVDQVLAYKTLSNKIGLLRIKTVTRTLDSLIFDVKVEK</sequence>
<protein>
    <recommendedName>
        <fullName evidence="4">DUF4397 domain-containing protein</fullName>
    </recommendedName>
</protein>
<keyword evidence="1" id="KW-0732">Signal</keyword>
<reference evidence="2 3" key="1">
    <citation type="submission" date="2018-03" db="EMBL/GenBank/DDBJ databases">
        <title>Adhaeribacter sp. HMF7605 Genome sequencing and assembly.</title>
        <authorList>
            <person name="Kang H."/>
            <person name="Kang J."/>
            <person name="Cha I."/>
            <person name="Kim H."/>
            <person name="Joh K."/>
        </authorList>
    </citation>
    <scope>NUCLEOTIDE SEQUENCE [LARGE SCALE GENOMIC DNA]</scope>
    <source>
        <strain evidence="2 3">HMF7605</strain>
    </source>
</reference>
<organism evidence="2 3">
    <name type="scientific">Adhaeribacter arboris</name>
    <dbReference type="NCBI Taxonomy" id="2072846"/>
    <lineage>
        <taxon>Bacteria</taxon>
        <taxon>Pseudomonadati</taxon>
        <taxon>Bacteroidota</taxon>
        <taxon>Cytophagia</taxon>
        <taxon>Cytophagales</taxon>
        <taxon>Hymenobacteraceae</taxon>
        <taxon>Adhaeribacter</taxon>
    </lineage>
</organism>
<dbReference type="EMBL" id="PYFT01000001">
    <property type="protein sequence ID" value="PSR54687.1"/>
    <property type="molecule type" value="Genomic_DNA"/>
</dbReference>
<accession>A0A2T2YGN6</accession>
<feature type="chain" id="PRO_5015697339" description="DUF4397 domain-containing protein" evidence="1">
    <location>
        <begin position="23"/>
        <end position="294"/>
    </location>
</feature>
<gene>
    <name evidence="2" type="ORF">AHMF7605_14805</name>
</gene>
<dbReference type="RefSeq" id="WP_106930583.1">
    <property type="nucleotide sequence ID" value="NZ_PYFT01000001.1"/>
</dbReference>
<evidence type="ECO:0000256" key="1">
    <source>
        <dbReference type="SAM" id="SignalP"/>
    </source>
</evidence>
<dbReference type="PROSITE" id="PS51257">
    <property type="entry name" value="PROKAR_LIPOPROTEIN"/>
    <property type="match status" value="1"/>
</dbReference>
<dbReference type="OrthoDB" id="877329at2"/>
<keyword evidence="3" id="KW-1185">Reference proteome</keyword>
<evidence type="ECO:0008006" key="4">
    <source>
        <dbReference type="Google" id="ProtNLM"/>
    </source>
</evidence>
<evidence type="ECO:0000313" key="3">
    <source>
        <dbReference type="Proteomes" id="UP000240357"/>
    </source>
</evidence>
<proteinExistence type="predicted"/>
<name>A0A2T2YGN6_9BACT</name>
<feature type="signal peptide" evidence="1">
    <location>
        <begin position="1"/>
        <end position="22"/>
    </location>
</feature>
<comment type="caution">
    <text evidence="2">The sequence shown here is derived from an EMBL/GenBank/DDBJ whole genome shotgun (WGS) entry which is preliminary data.</text>
</comment>